<sequence>MEKPAGTKDMGSWTAAVYTPEQQARLGQEHVASSQARTEAQWLTVASSASVDQHGIIDNVTSLPCR</sequence>
<dbReference type="AlphaFoldDB" id="A0A812LIV1"/>
<dbReference type="OrthoDB" id="479826at2759"/>
<dbReference type="EMBL" id="CAJNJA010008927">
    <property type="protein sequence ID" value="CAE7241634.1"/>
    <property type="molecule type" value="Genomic_DNA"/>
</dbReference>
<name>A0A812LIV1_9DINO</name>
<organism evidence="1 2">
    <name type="scientific">Symbiodinium necroappetens</name>
    <dbReference type="NCBI Taxonomy" id="1628268"/>
    <lineage>
        <taxon>Eukaryota</taxon>
        <taxon>Sar</taxon>
        <taxon>Alveolata</taxon>
        <taxon>Dinophyceae</taxon>
        <taxon>Suessiales</taxon>
        <taxon>Symbiodiniaceae</taxon>
        <taxon>Symbiodinium</taxon>
    </lineage>
</organism>
<proteinExistence type="predicted"/>
<reference evidence="1" key="1">
    <citation type="submission" date="2021-02" db="EMBL/GenBank/DDBJ databases">
        <authorList>
            <person name="Dougan E. K."/>
            <person name="Rhodes N."/>
            <person name="Thang M."/>
            <person name="Chan C."/>
        </authorList>
    </citation>
    <scope>NUCLEOTIDE SEQUENCE</scope>
</reference>
<evidence type="ECO:0000313" key="1">
    <source>
        <dbReference type="EMBL" id="CAE7241634.1"/>
    </source>
</evidence>
<feature type="non-terminal residue" evidence="1">
    <location>
        <position position="1"/>
    </location>
</feature>
<protein>
    <submittedName>
        <fullName evidence="1">Uncharacterized protein</fullName>
    </submittedName>
</protein>
<keyword evidence="2" id="KW-1185">Reference proteome</keyword>
<dbReference type="Proteomes" id="UP000601435">
    <property type="component" value="Unassembled WGS sequence"/>
</dbReference>
<comment type="caution">
    <text evidence="1">The sequence shown here is derived from an EMBL/GenBank/DDBJ whole genome shotgun (WGS) entry which is preliminary data.</text>
</comment>
<accession>A0A812LIV1</accession>
<gene>
    <name evidence="1" type="ORF">SNEC2469_LOCUS4412</name>
</gene>
<evidence type="ECO:0000313" key="2">
    <source>
        <dbReference type="Proteomes" id="UP000601435"/>
    </source>
</evidence>